<gene>
    <name evidence="2" type="ORF">JK363_10025</name>
</gene>
<sequence length="274" mass="30806">MANISELDPSASPLNYYGYELRRLRESACLTLNQLGKIIFCTGSLIGQIETARKAPTRELTERADAALGADGALLRLWPLVARSQLPGWFQPYAEMEAISTYISTYQTQLVHGLLQTEEYAREVLGVLTEERLDVRVEARSERQRILARTNPPAVWVVLNEAVLHGTIGGLNVMRRQLSHLLSFRRQGHVNVQVLPFTAGAHAGLMGSFTVLRFKDEPDIVYTPDYNSGHMTFNPTDLRDRSLRYDHLQAAALSVEDSADRIAQVMEERYGEHP</sequence>
<dbReference type="Gene3D" id="1.10.260.40">
    <property type="entry name" value="lambda repressor-like DNA-binding domains"/>
    <property type="match status" value="1"/>
</dbReference>
<comment type="caution">
    <text evidence="2">The sequence shown here is derived from an EMBL/GenBank/DDBJ whole genome shotgun (WGS) entry which is preliminary data.</text>
</comment>
<protein>
    <submittedName>
        <fullName evidence="2">Helix-turn-helix domain-containing protein</fullName>
    </submittedName>
</protein>
<feature type="domain" description="HTH cro/C1-type" evidence="1">
    <location>
        <begin position="21"/>
        <end position="75"/>
    </location>
</feature>
<reference evidence="2 3" key="1">
    <citation type="submission" date="2021-01" db="EMBL/GenBank/DDBJ databases">
        <title>WGS of actinomycetes isolated from Thailand.</title>
        <authorList>
            <person name="Thawai C."/>
        </authorList>
    </citation>
    <scope>NUCLEOTIDE SEQUENCE [LARGE SCALE GENOMIC DNA]</scope>
    <source>
        <strain evidence="2 3">CA1R205</strain>
    </source>
</reference>
<dbReference type="RefSeq" id="WP_201874032.1">
    <property type="nucleotide sequence ID" value="NZ_JAERRF010000005.1"/>
</dbReference>
<dbReference type="Pfam" id="PF19054">
    <property type="entry name" value="DUF5753"/>
    <property type="match status" value="1"/>
</dbReference>
<dbReference type="InterPro" id="IPR010982">
    <property type="entry name" value="Lambda_DNA-bd_dom_sf"/>
</dbReference>
<accession>A0ABS1NA98</accession>
<evidence type="ECO:0000313" key="2">
    <source>
        <dbReference type="EMBL" id="MBL1097002.1"/>
    </source>
</evidence>
<evidence type="ECO:0000313" key="3">
    <source>
        <dbReference type="Proteomes" id="UP000634229"/>
    </source>
</evidence>
<keyword evidence="3" id="KW-1185">Reference proteome</keyword>
<dbReference type="PROSITE" id="PS50943">
    <property type="entry name" value="HTH_CROC1"/>
    <property type="match status" value="1"/>
</dbReference>
<evidence type="ECO:0000259" key="1">
    <source>
        <dbReference type="PROSITE" id="PS50943"/>
    </source>
</evidence>
<dbReference type="Pfam" id="PF13560">
    <property type="entry name" value="HTH_31"/>
    <property type="match status" value="1"/>
</dbReference>
<proteinExistence type="predicted"/>
<dbReference type="CDD" id="cd00093">
    <property type="entry name" value="HTH_XRE"/>
    <property type="match status" value="1"/>
</dbReference>
<organism evidence="2 3">
    <name type="scientific">Streptomyces coffeae</name>
    <dbReference type="NCBI Taxonomy" id="621382"/>
    <lineage>
        <taxon>Bacteria</taxon>
        <taxon>Bacillati</taxon>
        <taxon>Actinomycetota</taxon>
        <taxon>Actinomycetes</taxon>
        <taxon>Kitasatosporales</taxon>
        <taxon>Streptomycetaceae</taxon>
        <taxon>Streptomyces</taxon>
    </lineage>
</organism>
<dbReference type="SUPFAM" id="SSF47413">
    <property type="entry name" value="lambda repressor-like DNA-binding domains"/>
    <property type="match status" value="1"/>
</dbReference>
<name>A0ABS1NA98_9ACTN</name>
<dbReference type="InterPro" id="IPR001387">
    <property type="entry name" value="Cro/C1-type_HTH"/>
</dbReference>
<dbReference type="InterPro" id="IPR043917">
    <property type="entry name" value="DUF5753"/>
</dbReference>
<dbReference type="EMBL" id="JAERRF010000005">
    <property type="protein sequence ID" value="MBL1097002.1"/>
    <property type="molecule type" value="Genomic_DNA"/>
</dbReference>
<dbReference type="Proteomes" id="UP000634229">
    <property type="component" value="Unassembled WGS sequence"/>
</dbReference>
<dbReference type="SMART" id="SM00530">
    <property type="entry name" value="HTH_XRE"/>
    <property type="match status" value="1"/>
</dbReference>